<dbReference type="AlphaFoldDB" id="A0A369K4Z6"/>
<dbReference type="InParanoid" id="A0A369K4Z6"/>
<dbReference type="InterPro" id="IPR036259">
    <property type="entry name" value="MFS_trans_sf"/>
</dbReference>
<dbReference type="InterPro" id="IPR011701">
    <property type="entry name" value="MFS"/>
</dbReference>
<dbReference type="Gene3D" id="1.20.1250.20">
    <property type="entry name" value="MFS general substrate transporter like domains"/>
    <property type="match status" value="2"/>
</dbReference>
<feature type="region of interest" description="Disordered" evidence="2">
    <location>
        <begin position="457"/>
        <end position="488"/>
    </location>
</feature>
<feature type="transmembrane region" description="Helical" evidence="3">
    <location>
        <begin position="323"/>
        <end position="342"/>
    </location>
</feature>
<feature type="transmembrane region" description="Helical" evidence="3">
    <location>
        <begin position="348"/>
        <end position="364"/>
    </location>
</feature>
<feature type="transmembrane region" description="Helical" evidence="3">
    <location>
        <begin position="184"/>
        <end position="208"/>
    </location>
</feature>
<dbReference type="EMBL" id="LUEZ02000021">
    <property type="protein sequence ID" value="RDB26923.1"/>
    <property type="molecule type" value="Genomic_DNA"/>
</dbReference>
<keyword evidence="3" id="KW-1133">Transmembrane helix</keyword>
<feature type="region of interest" description="Disordered" evidence="2">
    <location>
        <begin position="1"/>
        <end position="28"/>
    </location>
</feature>
<dbReference type="PANTHER" id="PTHR42910">
    <property type="entry name" value="TRANSPORTER SCO4007-RELATED"/>
    <property type="match status" value="1"/>
</dbReference>
<feature type="transmembrane region" description="Helical" evidence="3">
    <location>
        <begin position="97"/>
        <end position="114"/>
    </location>
</feature>
<evidence type="ECO:0000256" key="2">
    <source>
        <dbReference type="SAM" id="MobiDB-lite"/>
    </source>
</evidence>
<accession>A0A369K4Z6</accession>
<comment type="caution">
    <text evidence="5">The sequence shown here is derived from an EMBL/GenBank/DDBJ whole genome shotgun (WGS) entry which is preliminary data.</text>
</comment>
<dbReference type="STRING" id="39966.A0A369K4Z6"/>
<dbReference type="Pfam" id="PF07690">
    <property type="entry name" value="MFS_1"/>
    <property type="match status" value="1"/>
</dbReference>
<proteinExistence type="predicted"/>
<comment type="subcellular location">
    <subcellularLocation>
        <location evidence="1">Membrane</location>
        <topology evidence="1">Multi-pass membrane protein</topology>
    </subcellularLocation>
</comment>
<feature type="transmembrane region" description="Helical" evidence="3">
    <location>
        <begin position="294"/>
        <end position="316"/>
    </location>
</feature>
<feature type="transmembrane region" description="Helical" evidence="3">
    <location>
        <begin position="54"/>
        <end position="77"/>
    </location>
</feature>
<organism evidence="5 6">
    <name type="scientific">Hypsizygus marmoreus</name>
    <name type="common">White beech mushroom</name>
    <name type="synonym">Agaricus marmoreus</name>
    <dbReference type="NCBI Taxonomy" id="39966"/>
    <lineage>
        <taxon>Eukaryota</taxon>
        <taxon>Fungi</taxon>
        <taxon>Dikarya</taxon>
        <taxon>Basidiomycota</taxon>
        <taxon>Agaricomycotina</taxon>
        <taxon>Agaricomycetes</taxon>
        <taxon>Agaricomycetidae</taxon>
        <taxon>Agaricales</taxon>
        <taxon>Tricholomatineae</taxon>
        <taxon>Lyophyllaceae</taxon>
        <taxon>Hypsizygus</taxon>
    </lineage>
</organism>
<feature type="transmembrane region" description="Helical" evidence="3">
    <location>
        <begin position="413"/>
        <end position="435"/>
    </location>
</feature>
<feature type="transmembrane region" description="Helical" evidence="3">
    <location>
        <begin position="126"/>
        <end position="147"/>
    </location>
</feature>
<evidence type="ECO:0000256" key="1">
    <source>
        <dbReference type="ARBA" id="ARBA00004141"/>
    </source>
</evidence>
<dbReference type="GO" id="GO:0016020">
    <property type="term" value="C:membrane"/>
    <property type="evidence" value="ECO:0007669"/>
    <property type="project" value="UniProtKB-SubCell"/>
</dbReference>
<evidence type="ECO:0000256" key="3">
    <source>
        <dbReference type="SAM" id="Phobius"/>
    </source>
</evidence>
<dbReference type="CDD" id="cd17324">
    <property type="entry name" value="MFS_NepI_like"/>
    <property type="match status" value="1"/>
</dbReference>
<evidence type="ECO:0000259" key="4">
    <source>
        <dbReference type="PROSITE" id="PS50850"/>
    </source>
</evidence>
<feature type="domain" description="Major facilitator superfamily (MFS) profile" evidence="4">
    <location>
        <begin position="58"/>
        <end position="441"/>
    </location>
</feature>
<dbReference type="GO" id="GO:0022857">
    <property type="term" value="F:transmembrane transporter activity"/>
    <property type="evidence" value="ECO:0007669"/>
    <property type="project" value="InterPro"/>
</dbReference>
<dbReference type="OrthoDB" id="2105912at2759"/>
<dbReference type="Proteomes" id="UP000076154">
    <property type="component" value="Unassembled WGS sequence"/>
</dbReference>
<keyword evidence="3" id="KW-0812">Transmembrane</keyword>
<keyword evidence="3" id="KW-0472">Membrane</keyword>
<dbReference type="SUPFAM" id="SSF103473">
    <property type="entry name" value="MFS general substrate transporter"/>
    <property type="match status" value="1"/>
</dbReference>
<gene>
    <name evidence="5" type="primary">ygaY_0</name>
    <name evidence="5" type="ORF">Hypma_005140</name>
</gene>
<dbReference type="PANTHER" id="PTHR42910:SF1">
    <property type="entry name" value="MAJOR FACILITATOR SUPERFAMILY (MFS) PROFILE DOMAIN-CONTAINING PROTEIN"/>
    <property type="match status" value="1"/>
</dbReference>
<reference evidence="5" key="1">
    <citation type="submission" date="2018-04" db="EMBL/GenBank/DDBJ databases">
        <title>Whole genome sequencing of Hypsizygus marmoreus.</title>
        <authorList>
            <person name="Choi I.-G."/>
            <person name="Min B."/>
            <person name="Kim J.-G."/>
            <person name="Kim S."/>
            <person name="Oh Y.-L."/>
            <person name="Kong W.-S."/>
            <person name="Park H."/>
            <person name="Jeong J."/>
            <person name="Song E.-S."/>
        </authorList>
    </citation>
    <scope>NUCLEOTIDE SEQUENCE [LARGE SCALE GENOMIC DNA]</scope>
    <source>
        <strain evidence="5">51987-8</strain>
    </source>
</reference>
<keyword evidence="6" id="KW-1185">Reference proteome</keyword>
<feature type="transmembrane region" description="Helical" evidence="3">
    <location>
        <begin position="214"/>
        <end position="233"/>
    </location>
</feature>
<evidence type="ECO:0000313" key="6">
    <source>
        <dbReference type="Proteomes" id="UP000076154"/>
    </source>
</evidence>
<sequence length="508" mass="55681">MTTSSSPATTSAEARPQSGHGVNEDRTTVDEPRTTDFLLIPIPRRLRYDPDRPFYFGVLLNVAFGFASTFTVSNLYWCQPLLIQISIYFNVSYSDVSRIPTLLQAGYAVGLLLISPLGDLVRRRQLIIGLVTISTSLTIGLAVTNNLIVFETLSFLVGVVTVTPMILLPLAADLAPPGRQATAISVVLSGLLFGILTARVLAGIIAEFTSWRVVYYLAIGVQYFVLFGSYFIIPDYPSRNKGMTYWDILRTMAKFTVTEPLLIQACLINVASSACFTNFWVTLTFLLGGPPYNYSTLVIGLFGLVGMLGVAIGPIIGHSIDQLVPWYASLISIVLLALFQVIQVAAGGIHVSAVIIVAFALDVFRQMLQVSLSTSVFQIAPSARARLNALLVLSLFVGQVLGTAVGTEVFVRYGWRAGAALSMGWYGWQLVILLLRGPHCERYTWFGYEGGWEMRKSTVEDRRRRPSQSDTAERGSASPRQVDEPKSEKVIIGVFVSPSEQLSMNPSH</sequence>
<name>A0A369K4Z6_HYPMA</name>
<feature type="compositionally biased region" description="Low complexity" evidence="2">
    <location>
        <begin position="1"/>
        <end position="12"/>
    </location>
</feature>
<dbReference type="InterPro" id="IPR020846">
    <property type="entry name" value="MFS_dom"/>
</dbReference>
<feature type="transmembrane region" description="Helical" evidence="3">
    <location>
        <begin position="153"/>
        <end position="172"/>
    </location>
</feature>
<dbReference type="PROSITE" id="PS50850">
    <property type="entry name" value="MFS"/>
    <property type="match status" value="1"/>
</dbReference>
<evidence type="ECO:0000313" key="5">
    <source>
        <dbReference type="EMBL" id="RDB26923.1"/>
    </source>
</evidence>
<feature type="transmembrane region" description="Helical" evidence="3">
    <location>
        <begin position="261"/>
        <end position="288"/>
    </location>
</feature>
<feature type="transmembrane region" description="Helical" evidence="3">
    <location>
        <begin position="385"/>
        <end position="407"/>
    </location>
</feature>
<protein>
    <submittedName>
        <fullName evidence="5">Uncharacterized transporter YgaY</fullName>
    </submittedName>
</protein>